<sequence length="262" mass="27960">MTGRRVRTEDRGLVRVLVVDNVAKRNALDFRALDELEEACAAAARDGVRCLLLRGAGEDAFSSGFDLAEMGRTSRAGLRPDEAVERVADALSAVPCPTVAFLNGGAFGGGLELAATCDLRVAREGALLGLPPAKLGVVYPEGGIRRFLGLVGAARTRELFLVGRPVDAATALAWGLVNRVAPAAGAEAVALALADEIAANAPLAVQGMKRILQLLEGMHERGLSEREREEIAGLRRRAFESADMREARQARAERRPPRFRGE</sequence>
<protein>
    <submittedName>
        <fullName evidence="4">Enoyl-CoA hydratase/isomerase</fullName>
    </submittedName>
</protein>
<evidence type="ECO:0000313" key="4">
    <source>
        <dbReference type="EMBL" id="ACL67206.1"/>
    </source>
</evidence>
<dbReference type="GO" id="GO:0006635">
    <property type="term" value="P:fatty acid beta-oxidation"/>
    <property type="evidence" value="ECO:0007669"/>
    <property type="project" value="TreeGrafter"/>
</dbReference>
<dbReference type="KEGG" id="acp:A2cp1_3883"/>
<dbReference type="PANTHER" id="PTHR11941">
    <property type="entry name" value="ENOYL-COA HYDRATASE-RELATED"/>
    <property type="match status" value="1"/>
</dbReference>
<proteinExistence type="inferred from homology"/>
<dbReference type="EMBL" id="CP001359">
    <property type="protein sequence ID" value="ACL67206.1"/>
    <property type="molecule type" value="Genomic_DNA"/>
</dbReference>
<evidence type="ECO:0000256" key="3">
    <source>
        <dbReference type="SAM" id="MobiDB-lite"/>
    </source>
</evidence>
<gene>
    <name evidence="4" type="ordered locus">A2cp1_3883</name>
</gene>
<dbReference type="AlphaFoldDB" id="B8J7M6"/>
<name>B8J7M6_ANAD2</name>
<evidence type="ECO:0000313" key="5">
    <source>
        <dbReference type="Proteomes" id="UP000007089"/>
    </source>
</evidence>
<dbReference type="InterPro" id="IPR001753">
    <property type="entry name" value="Enoyl-CoA_hydra/iso"/>
</dbReference>
<evidence type="ECO:0000256" key="2">
    <source>
        <dbReference type="ARBA" id="ARBA00023239"/>
    </source>
</evidence>
<dbReference type="PANTHER" id="PTHR11941:SF54">
    <property type="entry name" value="ENOYL-COA HYDRATASE, MITOCHONDRIAL"/>
    <property type="match status" value="1"/>
</dbReference>
<dbReference type="InterPro" id="IPR014748">
    <property type="entry name" value="Enoyl-CoA_hydra_C"/>
</dbReference>
<dbReference type="Pfam" id="PF00378">
    <property type="entry name" value="ECH_1"/>
    <property type="match status" value="1"/>
</dbReference>
<keyword evidence="2" id="KW-0456">Lyase</keyword>
<reference evidence="4" key="1">
    <citation type="submission" date="2009-01" db="EMBL/GenBank/DDBJ databases">
        <title>Complete sequence of Anaeromyxobacter dehalogenans 2CP-1.</title>
        <authorList>
            <consortium name="US DOE Joint Genome Institute"/>
            <person name="Lucas S."/>
            <person name="Copeland A."/>
            <person name="Lapidus A."/>
            <person name="Glavina del Rio T."/>
            <person name="Dalin E."/>
            <person name="Tice H."/>
            <person name="Bruce D."/>
            <person name="Goodwin L."/>
            <person name="Pitluck S."/>
            <person name="Saunders E."/>
            <person name="Brettin T."/>
            <person name="Detter J.C."/>
            <person name="Han C."/>
            <person name="Larimer F."/>
            <person name="Land M."/>
            <person name="Hauser L."/>
            <person name="Kyrpides N."/>
            <person name="Ovchinnikova G."/>
            <person name="Beliaev A.S."/>
            <person name="Richardson P."/>
        </authorList>
    </citation>
    <scope>NUCLEOTIDE SEQUENCE</scope>
    <source>
        <strain evidence="4">2CP-1</strain>
    </source>
</reference>
<organism evidence="4 5">
    <name type="scientific">Anaeromyxobacter dehalogenans (strain ATCC BAA-258 / DSM 21875 / 2CP-1)</name>
    <dbReference type="NCBI Taxonomy" id="455488"/>
    <lineage>
        <taxon>Bacteria</taxon>
        <taxon>Pseudomonadati</taxon>
        <taxon>Myxococcota</taxon>
        <taxon>Myxococcia</taxon>
        <taxon>Myxococcales</taxon>
        <taxon>Cystobacterineae</taxon>
        <taxon>Anaeromyxobacteraceae</taxon>
        <taxon>Anaeromyxobacter</taxon>
    </lineage>
</organism>
<dbReference type="GO" id="GO:0016829">
    <property type="term" value="F:lyase activity"/>
    <property type="evidence" value="ECO:0007669"/>
    <property type="project" value="UniProtKB-KW"/>
</dbReference>
<dbReference type="SUPFAM" id="SSF52096">
    <property type="entry name" value="ClpP/crotonase"/>
    <property type="match status" value="1"/>
</dbReference>
<dbReference type="Gene3D" id="3.90.226.10">
    <property type="entry name" value="2-enoyl-CoA Hydratase, Chain A, domain 1"/>
    <property type="match status" value="1"/>
</dbReference>
<dbReference type="GO" id="GO:0016853">
    <property type="term" value="F:isomerase activity"/>
    <property type="evidence" value="ECO:0007669"/>
    <property type="project" value="UniProtKB-KW"/>
</dbReference>
<evidence type="ECO:0000256" key="1">
    <source>
        <dbReference type="ARBA" id="ARBA00005254"/>
    </source>
</evidence>
<accession>B8J7M6</accession>
<dbReference type="HOGENOM" id="CLU_009834_7_6_7"/>
<dbReference type="InterPro" id="IPR029045">
    <property type="entry name" value="ClpP/crotonase-like_dom_sf"/>
</dbReference>
<dbReference type="RefSeq" id="WP_015934944.1">
    <property type="nucleotide sequence ID" value="NC_011891.1"/>
</dbReference>
<keyword evidence="5" id="KW-1185">Reference proteome</keyword>
<comment type="similarity">
    <text evidence="1">Belongs to the enoyl-CoA hydratase/isomerase family.</text>
</comment>
<feature type="region of interest" description="Disordered" evidence="3">
    <location>
        <begin position="242"/>
        <end position="262"/>
    </location>
</feature>
<dbReference type="Gene3D" id="1.10.12.10">
    <property type="entry name" value="Lyase 2-enoyl-coa Hydratase, Chain A, domain 2"/>
    <property type="match status" value="1"/>
</dbReference>
<dbReference type="CDD" id="cd06558">
    <property type="entry name" value="crotonase-like"/>
    <property type="match status" value="1"/>
</dbReference>
<dbReference type="Proteomes" id="UP000007089">
    <property type="component" value="Chromosome"/>
</dbReference>